<keyword evidence="6 7" id="KW-0676">Redox-active center</keyword>
<accession>D4XLQ7</accession>
<evidence type="ECO:0000313" key="10">
    <source>
        <dbReference type="EMBL" id="EFF83882.1"/>
    </source>
</evidence>
<proteinExistence type="inferred from homology"/>
<evidence type="ECO:0000256" key="6">
    <source>
        <dbReference type="ARBA" id="ARBA00023284"/>
    </source>
</evidence>
<dbReference type="HOGENOM" id="CLU_083593_0_0_6"/>
<dbReference type="InterPro" id="IPR009094">
    <property type="entry name" value="DiS-bond_isomerase_DsbC/G_N_sf"/>
</dbReference>
<comment type="subcellular location">
    <subcellularLocation>
        <location evidence="1 7">Periplasm</location>
    </subcellularLocation>
</comment>
<gene>
    <name evidence="10" type="ORF">HMP0015_0649</name>
</gene>
<dbReference type="CDD" id="cd03020">
    <property type="entry name" value="DsbA_DsbC_DsbG"/>
    <property type="match status" value="1"/>
</dbReference>
<dbReference type="Pfam" id="PF13098">
    <property type="entry name" value="Thioredoxin_2"/>
    <property type="match status" value="1"/>
</dbReference>
<dbReference type="InterPro" id="IPR051470">
    <property type="entry name" value="Thiol:disulfide_interchange"/>
</dbReference>
<dbReference type="PANTHER" id="PTHR35272:SF3">
    <property type="entry name" value="THIOL:DISULFIDE INTERCHANGE PROTEIN DSBC"/>
    <property type="match status" value="1"/>
</dbReference>
<protein>
    <recommendedName>
        <fullName evidence="7">Thiol:disulfide interchange protein</fullName>
    </recommendedName>
</protein>
<sequence length="298" mass="33393">MQDLTMLLHFFDMLERVYKYSMKKRFFMVFTRSRLVLACTLASTLILGACSKDNATPKQDTLTASTPATGEASTLNERNAQQRLISTLDKHFKAAKINAKIIAVQKTEVPNLFWVNLDGMGSVYATSDGQYIIQGDVIRLGDKQLHNVGDALQAVENKKHLATLKTEDLIVYPAKSGKAKHIVYVFTDSSCPYCHRLHEQIPEITAKGIEVRYIAWPRGEQFMPTMQAIWCSTDRKAAFEQAIQDQPVASAECKNPVRDQYQLGLSMGVNGTPAIYNVEGEYLGGYMTADEIVQRLNK</sequence>
<name>D4XLQ7_ACIHA</name>
<dbReference type="EMBL" id="ADMT01000087">
    <property type="protein sequence ID" value="EFF83882.1"/>
    <property type="molecule type" value="Genomic_DNA"/>
</dbReference>
<organism evidence="10 11">
    <name type="scientific">Acinetobacter haemolyticus ATCC 19194</name>
    <dbReference type="NCBI Taxonomy" id="707232"/>
    <lineage>
        <taxon>Bacteria</taxon>
        <taxon>Pseudomonadati</taxon>
        <taxon>Pseudomonadota</taxon>
        <taxon>Gammaproteobacteria</taxon>
        <taxon>Moraxellales</taxon>
        <taxon>Moraxellaceae</taxon>
        <taxon>Acinetobacter</taxon>
    </lineage>
</organism>
<evidence type="ECO:0000256" key="2">
    <source>
        <dbReference type="ARBA" id="ARBA00009813"/>
    </source>
</evidence>
<dbReference type="InterPro" id="IPR018950">
    <property type="entry name" value="DiS-bond_isomerase_DsbC/G_N"/>
</dbReference>
<dbReference type="InterPro" id="IPR012336">
    <property type="entry name" value="Thioredoxin-like_fold"/>
</dbReference>
<dbReference type="GO" id="GO:0042597">
    <property type="term" value="C:periplasmic space"/>
    <property type="evidence" value="ECO:0007669"/>
    <property type="project" value="UniProtKB-SubCell"/>
</dbReference>
<keyword evidence="3 7" id="KW-0732">Signal</keyword>
<comment type="function">
    <text evidence="7">Required for disulfide bond formation in some periplasmic proteins. Acts by transferring its disulfide bond to other proteins and is reduced in the process.</text>
</comment>
<evidence type="ECO:0000313" key="11">
    <source>
        <dbReference type="Proteomes" id="UP000003085"/>
    </source>
</evidence>
<evidence type="ECO:0000256" key="5">
    <source>
        <dbReference type="ARBA" id="ARBA00023157"/>
    </source>
</evidence>
<evidence type="ECO:0000259" key="9">
    <source>
        <dbReference type="Pfam" id="PF13098"/>
    </source>
</evidence>
<keyword evidence="4 7" id="KW-0574">Periplasm</keyword>
<evidence type="ECO:0000256" key="7">
    <source>
        <dbReference type="RuleBase" id="RU364038"/>
    </source>
</evidence>
<keyword evidence="5" id="KW-1015">Disulfide bond</keyword>
<dbReference type="InterPro" id="IPR033954">
    <property type="entry name" value="DiS-bond_Isoase_DsbC/G"/>
</dbReference>
<evidence type="ECO:0000256" key="4">
    <source>
        <dbReference type="ARBA" id="ARBA00022764"/>
    </source>
</evidence>
<dbReference type="InterPro" id="IPR036249">
    <property type="entry name" value="Thioredoxin-like_sf"/>
</dbReference>
<dbReference type="PANTHER" id="PTHR35272">
    <property type="entry name" value="THIOL:DISULFIDE INTERCHANGE PROTEIN DSBC-RELATED"/>
    <property type="match status" value="1"/>
</dbReference>
<dbReference type="Gene3D" id="3.10.450.70">
    <property type="entry name" value="Disulphide bond isomerase, DsbC/G, N-terminal"/>
    <property type="match status" value="1"/>
</dbReference>
<dbReference type="Proteomes" id="UP000003085">
    <property type="component" value="Unassembled WGS sequence"/>
</dbReference>
<dbReference type="Gene3D" id="3.40.30.10">
    <property type="entry name" value="Glutaredoxin"/>
    <property type="match status" value="1"/>
</dbReference>
<comment type="similarity">
    <text evidence="2 7">Belongs to the thioredoxin family. DsbC subfamily.</text>
</comment>
<evidence type="ECO:0000259" key="8">
    <source>
        <dbReference type="Pfam" id="PF10411"/>
    </source>
</evidence>
<reference evidence="11" key="1">
    <citation type="submission" date="2010-03" db="EMBL/GenBank/DDBJ databases">
        <title>Complete sequence of Mobiluncus curtisii ATCC 43063.</title>
        <authorList>
            <person name="Muzny D."/>
            <person name="Qin X."/>
            <person name="Deng J."/>
            <person name="Jiang H."/>
            <person name="Liu Y."/>
            <person name="Qu J."/>
            <person name="Song X.-Z."/>
            <person name="Zhang L."/>
            <person name="Thornton R."/>
            <person name="Coyle M."/>
            <person name="Francisco L."/>
            <person name="Jackson L."/>
            <person name="Javaid M."/>
            <person name="Korchina V."/>
            <person name="Kovar C."/>
            <person name="Mata R."/>
            <person name="Mathew T."/>
            <person name="Ngo R."/>
            <person name="Nguyen L."/>
            <person name="Nguyen N."/>
            <person name="Okwuonu G."/>
            <person name="Ongeri F."/>
            <person name="Pham C."/>
            <person name="Simmons D."/>
            <person name="Wilczek-Boney K."/>
            <person name="Hale W."/>
            <person name="Jakkamsetti A."/>
            <person name="Pham P."/>
            <person name="Ruth R."/>
            <person name="San Lucas F."/>
            <person name="Warren J."/>
            <person name="Zhang J."/>
            <person name="Zhao Z."/>
            <person name="Zhou C."/>
            <person name="Zhu D."/>
            <person name="Lee S."/>
            <person name="Bess C."/>
            <person name="Blankenburg K."/>
            <person name="Forbes L."/>
            <person name="Fu Q."/>
            <person name="Gubbala S."/>
            <person name="Hirani K."/>
            <person name="Jayaseelan J.C."/>
            <person name="Lara F."/>
            <person name="Munidasa M."/>
            <person name="Palculict T."/>
            <person name="Patil S."/>
            <person name="Pu L.-L."/>
            <person name="Saada N."/>
            <person name="Tang L."/>
            <person name="Weissenberger G."/>
            <person name="Zhu Y."/>
            <person name="Hemphill L."/>
            <person name="Shang Y."/>
            <person name="Youmans B."/>
            <person name="Ayvaz T."/>
            <person name="Ross M."/>
            <person name="Santibanez J."/>
            <person name="Aqrawi P."/>
            <person name="Gross S."/>
            <person name="Joshi V."/>
            <person name="Fowler G."/>
            <person name="Nazareth L."/>
            <person name="Reid J."/>
            <person name="Worley K."/>
            <person name="Petrosino J."/>
            <person name="Highlander S."/>
            <person name="Gibbs R."/>
            <person name="Gibbs R."/>
        </authorList>
    </citation>
    <scope>NUCLEOTIDE SEQUENCE [LARGE SCALE GENOMIC DNA]</scope>
    <source>
        <strain evidence="11">ATCC 19194</strain>
    </source>
</reference>
<feature type="domain" description="Disulphide bond isomerase DsbC/G N-terminal" evidence="8">
    <location>
        <begin position="87"/>
        <end position="145"/>
    </location>
</feature>
<dbReference type="SUPFAM" id="SSF52833">
    <property type="entry name" value="Thioredoxin-like"/>
    <property type="match status" value="1"/>
</dbReference>
<dbReference type="AlphaFoldDB" id="D4XLQ7"/>
<feature type="domain" description="Thioredoxin-like fold" evidence="9">
    <location>
        <begin position="177"/>
        <end position="296"/>
    </location>
</feature>
<evidence type="ECO:0000256" key="1">
    <source>
        <dbReference type="ARBA" id="ARBA00004418"/>
    </source>
</evidence>
<evidence type="ECO:0000256" key="3">
    <source>
        <dbReference type="ARBA" id="ARBA00022729"/>
    </source>
</evidence>
<comment type="caution">
    <text evidence="10">The sequence shown here is derived from an EMBL/GenBank/DDBJ whole genome shotgun (WGS) entry which is preliminary data.</text>
</comment>
<dbReference type="Pfam" id="PF10411">
    <property type="entry name" value="DsbC_N"/>
    <property type="match status" value="1"/>
</dbReference>
<dbReference type="SUPFAM" id="SSF54423">
    <property type="entry name" value="DsbC/DsbG N-terminal domain-like"/>
    <property type="match status" value="1"/>
</dbReference>